<accession>H1XQL2</accession>
<dbReference type="KEGG" id="caby:Cabys_251"/>
<feature type="transmembrane region" description="Helical" evidence="2">
    <location>
        <begin position="264"/>
        <end position="282"/>
    </location>
</feature>
<reference evidence="4 5" key="1">
    <citation type="submission" date="2011-09" db="EMBL/GenBank/DDBJ databases">
        <title>The permanent draft genome of Caldithrix abyssi DSM 13497.</title>
        <authorList>
            <consortium name="US DOE Joint Genome Institute (JGI-PGF)"/>
            <person name="Lucas S."/>
            <person name="Han J."/>
            <person name="Lapidus A."/>
            <person name="Bruce D."/>
            <person name="Goodwin L."/>
            <person name="Pitluck S."/>
            <person name="Peters L."/>
            <person name="Kyrpides N."/>
            <person name="Mavromatis K."/>
            <person name="Ivanova N."/>
            <person name="Mikhailova N."/>
            <person name="Chertkov O."/>
            <person name="Detter J.C."/>
            <person name="Tapia R."/>
            <person name="Han C."/>
            <person name="Land M."/>
            <person name="Hauser L."/>
            <person name="Markowitz V."/>
            <person name="Cheng J.-F."/>
            <person name="Hugenholtz P."/>
            <person name="Woyke T."/>
            <person name="Wu D."/>
            <person name="Spring S."/>
            <person name="Brambilla E."/>
            <person name="Klenk H.-P."/>
            <person name="Eisen J.A."/>
        </authorList>
    </citation>
    <scope>NUCLEOTIDE SEQUENCE [LARGE SCALE GENOMIC DNA]</scope>
    <source>
        <strain evidence="4 5">DSM 13497</strain>
    </source>
</reference>
<dbReference type="EMBL" id="CP018099">
    <property type="protein sequence ID" value="APF17002.1"/>
    <property type="molecule type" value="Genomic_DNA"/>
</dbReference>
<sequence>MAETEIRLKIEIDSATGEVKIKNFGQTVGKVVEQSQTKLNSLKSSFTRIAEFGEKIFFLVNGFKALQAPLQELINYSNQQEEADRALASALQQVNQYTDENYKKLKDQASAIQSVTTVGDEQVQMLQTLGLNMGLSLDKLNEATKGAIGLSTAFKEAGLDQATAMKGLALAYQGDFTMLQRYIPALRTTKDVSEKMAIVQKIMTDGFQQAQDVTKTSAGRMKQFSNIVGDFKEKLGDLVKKALIPFLTIGEKVFTFLNKLQTSTLQFASVAIGLSVALFKVIPAIRGISDATKVLGISIKSALGWLGLIITAATLLYTAWATNLGGFQEKLKVAFEYLKWFVNYGKELIKGYIDFVKNYFGGIGKILSSAFKLDVEGIKQGLKQVADAALNSGQQTAERLKAITRERDRNITSIHAQYVQKQSEIDQKSIPAFKTTEQQKTKITEDEIKKRLQKEQELQDYKFQTGRLSLQEYQNILDQRIEAARQTYGEESIEYLKLIDQKKKLNEEAKQHALEQEKELQELRLATIQDAHQRELKELAIWYQEQLQKFAENEEAKALIEEQYRQQKREIEAAEEERRFEAEEARREWEWQAQEIDYQAYAAFLDRKVAYAKKKYGEQSLEYKKALLERANLDKQAALSATNIFSKLMDAFQGTNRTLFNIGKAAAIARAIINTYEAVTKAYTAYPYPWNLAAAAAQLALGYAQVRKITSVSFNESAGAKDQQFTAAQNKLKGIKPKIKGHAKGGKVEEPTLGLVGEAGPEIIAPEKDFIAVFKEMFAKGLFNIDFSAFFNRLLTQFENALNRMVEGFKIAFAPPAVEPMQFAGALAGGSVTNINQTTVQTDNSSIIELLNEIKELIENKELRAEIDAEELAIVVENGQEQLKRGEI</sequence>
<evidence type="ECO:0000313" key="5">
    <source>
        <dbReference type="Proteomes" id="UP000004671"/>
    </source>
</evidence>
<organism evidence="4 5">
    <name type="scientific">Caldithrix abyssi DSM 13497</name>
    <dbReference type="NCBI Taxonomy" id="880073"/>
    <lineage>
        <taxon>Bacteria</taxon>
        <taxon>Pseudomonadati</taxon>
        <taxon>Calditrichota</taxon>
        <taxon>Calditrichia</taxon>
        <taxon>Calditrichales</taxon>
        <taxon>Calditrichaceae</taxon>
        <taxon>Caldithrix</taxon>
    </lineage>
</organism>
<reference evidence="3 6" key="2">
    <citation type="submission" date="2016-11" db="EMBL/GenBank/DDBJ databases">
        <title>Genomic analysis of Caldithrix abyssi and proposal of a novel bacterial phylum Caldithrichaeota.</title>
        <authorList>
            <person name="Kublanov I."/>
            <person name="Sigalova O."/>
            <person name="Gavrilov S."/>
            <person name="Lebedinsky A."/>
            <person name="Ivanova N."/>
            <person name="Daum C."/>
            <person name="Reddy T."/>
            <person name="Klenk H.P."/>
            <person name="Goker M."/>
            <person name="Reva O."/>
            <person name="Miroshnichenko M."/>
            <person name="Kyprides N."/>
            <person name="Woyke T."/>
            <person name="Gelfand M."/>
        </authorList>
    </citation>
    <scope>NUCLEOTIDE SEQUENCE [LARGE SCALE GENOMIC DNA]</scope>
    <source>
        <strain evidence="3 6">LF13</strain>
    </source>
</reference>
<feature type="coiled-coil region" evidence="1">
    <location>
        <begin position="550"/>
        <end position="584"/>
    </location>
</feature>
<keyword evidence="2" id="KW-0812">Transmembrane</keyword>
<gene>
    <name evidence="3" type="ORF">Cabys_251</name>
    <name evidence="4" type="ORF">Calab_1538</name>
</gene>
<evidence type="ECO:0000256" key="1">
    <source>
        <dbReference type="SAM" id="Coils"/>
    </source>
</evidence>
<dbReference type="PaxDb" id="880073-Calab_1538"/>
<dbReference type="eggNOG" id="COG1196">
    <property type="taxonomic scope" value="Bacteria"/>
</dbReference>
<evidence type="ECO:0000313" key="3">
    <source>
        <dbReference type="EMBL" id="APF17002.1"/>
    </source>
</evidence>
<protein>
    <submittedName>
        <fullName evidence="3">Phage tail length tape-measure protein</fullName>
    </submittedName>
</protein>
<dbReference type="Proteomes" id="UP000004671">
    <property type="component" value="Chromosome"/>
</dbReference>
<keyword evidence="1" id="KW-0175">Coiled coil</keyword>
<evidence type="ECO:0000256" key="2">
    <source>
        <dbReference type="SAM" id="Phobius"/>
    </source>
</evidence>
<keyword evidence="5" id="KW-1185">Reference proteome</keyword>
<proteinExistence type="predicted"/>
<keyword evidence="2" id="KW-0472">Membrane</keyword>
<feature type="coiled-coil region" evidence="1">
    <location>
        <begin position="495"/>
        <end position="526"/>
    </location>
</feature>
<dbReference type="OrthoDB" id="2663535at2"/>
<dbReference type="AlphaFoldDB" id="H1XQL2"/>
<evidence type="ECO:0000313" key="6">
    <source>
        <dbReference type="Proteomes" id="UP000183868"/>
    </source>
</evidence>
<dbReference type="EMBL" id="CM001402">
    <property type="protein sequence ID" value="EHO41158.1"/>
    <property type="molecule type" value="Genomic_DNA"/>
</dbReference>
<dbReference type="InParanoid" id="H1XQL2"/>
<keyword evidence="2" id="KW-1133">Transmembrane helix</keyword>
<dbReference type="HOGENOM" id="CLU_324846_0_0_0"/>
<dbReference type="STRING" id="880073.Cabys_251"/>
<evidence type="ECO:0000313" key="4">
    <source>
        <dbReference type="EMBL" id="EHO41158.1"/>
    </source>
</evidence>
<dbReference type="RefSeq" id="WP_006928229.1">
    <property type="nucleotide sequence ID" value="NZ_CM001402.1"/>
</dbReference>
<dbReference type="Proteomes" id="UP000183868">
    <property type="component" value="Chromosome"/>
</dbReference>
<name>H1XQL2_CALAY</name>
<feature type="transmembrane region" description="Helical" evidence="2">
    <location>
        <begin position="302"/>
        <end position="320"/>
    </location>
</feature>